<dbReference type="PROSITE" id="PS00108">
    <property type="entry name" value="PROTEIN_KINASE_ST"/>
    <property type="match status" value="1"/>
</dbReference>
<keyword evidence="6" id="KW-0808">Transferase</keyword>
<evidence type="ECO:0000256" key="15">
    <source>
        <dbReference type="ARBA" id="ARBA00022989"/>
    </source>
</evidence>
<dbReference type="GO" id="GO:0006952">
    <property type="term" value="P:defense response"/>
    <property type="evidence" value="ECO:0007669"/>
    <property type="project" value="InterPro"/>
</dbReference>
<evidence type="ECO:0000256" key="17">
    <source>
        <dbReference type="ARBA" id="ARBA00023136"/>
    </source>
</evidence>
<comment type="catalytic activity">
    <reaction evidence="21">
        <text>L-threonyl-[protein] + ATP = O-phospho-L-threonyl-[protein] + ADP + H(+)</text>
        <dbReference type="Rhea" id="RHEA:46608"/>
        <dbReference type="Rhea" id="RHEA-COMP:11060"/>
        <dbReference type="Rhea" id="RHEA-COMP:11605"/>
        <dbReference type="ChEBI" id="CHEBI:15378"/>
        <dbReference type="ChEBI" id="CHEBI:30013"/>
        <dbReference type="ChEBI" id="CHEBI:30616"/>
        <dbReference type="ChEBI" id="CHEBI:61977"/>
        <dbReference type="ChEBI" id="CHEBI:456216"/>
        <dbReference type="EC" id="2.7.11.1"/>
    </reaction>
</comment>
<dbReference type="InterPro" id="IPR017441">
    <property type="entry name" value="Protein_kinase_ATP_BS"/>
</dbReference>
<evidence type="ECO:0000256" key="20">
    <source>
        <dbReference type="ARBA" id="ARBA00047304"/>
    </source>
</evidence>
<keyword evidence="5" id="KW-0433">Leucine-rich repeat</keyword>
<dbReference type="PANTHER" id="PTHR11017">
    <property type="entry name" value="LEUCINE-RICH REPEAT-CONTAINING PROTEIN"/>
    <property type="match status" value="1"/>
</dbReference>
<comment type="similarity">
    <text evidence="3">Belongs to the protein kinase superfamily. Ser/Thr protein kinase family.</text>
</comment>
<dbReference type="FunFam" id="3.30.200.20:FF:000015">
    <property type="entry name" value="Somatic embryogenesis receptor kinase 1"/>
    <property type="match status" value="1"/>
</dbReference>
<dbReference type="InterPro" id="IPR044974">
    <property type="entry name" value="Disease_R_plants"/>
</dbReference>
<name>A0A6N2KB84_SALVM</name>
<keyword evidence="11" id="KW-0418">Kinase</keyword>
<dbReference type="InterPro" id="IPR002182">
    <property type="entry name" value="NB-ARC"/>
</dbReference>
<comment type="similarity">
    <text evidence="2">Belongs to the protein kinase superfamily. TKL Ser/Thr protein kinase family. ROCO subfamily.</text>
</comment>
<evidence type="ECO:0008006" key="28">
    <source>
        <dbReference type="Google" id="ProtNLM"/>
    </source>
</evidence>
<evidence type="ECO:0000256" key="13">
    <source>
        <dbReference type="ARBA" id="ARBA00022821"/>
    </source>
</evidence>
<proteinExistence type="inferred from homology"/>
<feature type="transmembrane region" description="Helical" evidence="24">
    <location>
        <begin position="1120"/>
        <end position="1144"/>
    </location>
</feature>
<gene>
    <name evidence="27" type="ORF">SVIM_LOCUS51588</name>
</gene>
<dbReference type="InterPro" id="IPR003591">
    <property type="entry name" value="Leu-rich_rpt_typical-subtyp"/>
</dbReference>
<evidence type="ECO:0000256" key="16">
    <source>
        <dbReference type="ARBA" id="ARBA00023027"/>
    </source>
</evidence>
<keyword evidence="15 24" id="KW-1133">Transmembrane helix</keyword>
<dbReference type="InterPro" id="IPR032675">
    <property type="entry name" value="LRR_dom_sf"/>
</dbReference>
<dbReference type="InterPro" id="IPR058192">
    <property type="entry name" value="WHD_ROQ1-like"/>
</dbReference>
<dbReference type="PANTHER" id="PTHR11017:SF509">
    <property type="entry name" value="ADP-RIBOSYL CYCLASE_CYCLIC ADP-RIBOSE HYDROLASE"/>
    <property type="match status" value="1"/>
</dbReference>
<dbReference type="Gene3D" id="3.80.10.10">
    <property type="entry name" value="Ribonuclease Inhibitor"/>
    <property type="match status" value="3"/>
</dbReference>
<keyword evidence="16" id="KW-0520">NAD</keyword>
<dbReference type="Pfam" id="PF07714">
    <property type="entry name" value="PK_Tyr_Ser-Thr"/>
    <property type="match status" value="1"/>
</dbReference>
<dbReference type="PROSITE" id="PS50104">
    <property type="entry name" value="TIR"/>
    <property type="match status" value="1"/>
</dbReference>
<evidence type="ECO:0000256" key="1">
    <source>
        <dbReference type="ARBA" id="ARBA00004479"/>
    </source>
</evidence>
<evidence type="ECO:0000256" key="23">
    <source>
        <dbReference type="PROSITE-ProRule" id="PRU10141"/>
    </source>
</evidence>
<keyword evidence="9" id="KW-0677">Repeat</keyword>
<dbReference type="FunFam" id="3.80.10.10:FF:000493">
    <property type="entry name" value="Probable LRR receptor-like serine/threonine-protein kinase At5g63710"/>
    <property type="match status" value="1"/>
</dbReference>
<reference evidence="27" key="1">
    <citation type="submission" date="2019-03" db="EMBL/GenBank/DDBJ databases">
        <authorList>
            <person name="Mank J."/>
            <person name="Almeida P."/>
        </authorList>
    </citation>
    <scope>NUCLEOTIDE SEQUENCE</scope>
    <source>
        <strain evidence="27">78183</strain>
    </source>
</reference>
<dbReference type="SUPFAM" id="SSF52200">
    <property type="entry name" value="Toll/Interleukin receptor TIR domain"/>
    <property type="match status" value="1"/>
</dbReference>
<evidence type="ECO:0000313" key="27">
    <source>
        <dbReference type="EMBL" id="VFU24898.1"/>
    </source>
</evidence>
<evidence type="ECO:0000256" key="4">
    <source>
        <dbReference type="ARBA" id="ARBA00022527"/>
    </source>
</evidence>
<dbReference type="Pfam" id="PF23286">
    <property type="entry name" value="LRR_13"/>
    <property type="match status" value="1"/>
</dbReference>
<keyword evidence="8" id="KW-0732">Signal</keyword>
<dbReference type="GO" id="GO:0007165">
    <property type="term" value="P:signal transduction"/>
    <property type="evidence" value="ECO:0007669"/>
    <property type="project" value="InterPro"/>
</dbReference>
<dbReference type="SUPFAM" id="SSF52540">
    <property type="entry name" value="P-loop containing nucleoside triphosphate hydrolases"/>
    <property type="match status" value="1"/>
</dbReference>
<dbReference type="InterPro" id="IPR011009">
    <property type="entry name" value="Kinase-like_dom_sf"/>
</dbReference>
<dbReference type="InterPro" id="IPR000157">
    <property type="entry name" value="TIR_dom"/>
</dbReference>
<dbReference type="InterPro" id="IPR008271">
    <property type="entry name" value="Ser/Thr_kinase_AS"/>
</dbReference>
<feature type="transmembrane region" description="Helical" evidence="24">
    <location>
        <begin position="1327"/>
        <end position="1348"/>
    </location>
</feature>
<dbReference type="FunFam" id="1.10.510.10:FF:000016">
    <property type="entry name" value="Somatic embryogenesis receptor-like kinase 1"/>
    <property type="match status" value="1"/>
</dbReference>
<evidence type="ECO:0000256" key="14">
    <source>
        <dbReference type="ARBA" id="ARBA00022840"/>
    </source>
</evidence>
<evidence type="ECO:0000259" key="26">
    <source>
        <dbReference type="PROSITE" id="PS50104"/>
    </source>
</evidence>
<feature type="transmembrane region" description="Helical" evidence="24">
    <location>
        <begin position="1070"/>
        <end position="1095"/>
    </location>
</feature>
<dbReference type="InterPro" id="IPR001245">
    <property type="entry name" value="Ser-Thr/Tyr_kinase_cat_dom"/>
</dbReference>
<dbReference type="PROSITE" id="PS50011">
    <property type="entry name" value="PROTEIN_KINASE_DOM"/>
    <property type="match status" value="1"/>
</dbReference>
<dbReference type="PROSITE" id="PS51450">
    <property type="entry name" value="LRR"/>
    <property type="match status" value="1"/>
</dbReference>
<keyword evidence="18" id="KW-0675">Receptor</keyword>
<dbReference type="SUPFAM" id="SSF56112">
    <property type="entry name" value="Protein kinase-like (PK-like)"/>
    <property type="match status" value="1"/>
</dbReference>
<dbReference type="InterPro" id="IPR058546">
    <property type="entry name" value="RPS4B/Roq1-like_LRR"/>
</dbReference>
<dbReference type="Gene3D" id="3.30.200.20">
    <property type="entry name" value="Phosphorylase Kinase, domain 1"/>
    <property type="match status" value="1"/>
</dbReference>
<keyword evidence="14 23" id="KW-0067">ATP-binding</keyword>
<feature type="transmembrane region" description="Helical" evidence="24">
    <location>
        <begin position="937"/>
        <end position="955"/>
    </location>
</feature>
<dbReference type="SUPFAM" id="SSF52058">
    <property type="entry name" value="L domain-like"/>
    <property type="match status" value="2"/>
</dbReference>
<dbReference type="GO" id="GO:0005524">
    <property type="term" value="F:ATP binding"/>
    <property type="evidence" value="ECO:0007669"/>
    <property type="project" value="UniProtKB-UniRule"/>
</dbReference>
<dbReference type="GO" id="GO:0016020">
    <property type="term" value="C:membrane"/>
    <property type="evidence" value="ECO:0007669"/>
    <property type="project" value="UniProtKB-SubCell"/>
</dbReference>
<evidence type="ECO:0000256" key="5">
    <source>
        <dbReference type="ARBA" id="ARBA00022614"/>
    </source>
</evidence>
<dbReference type="InterPro" id="IPR027417">
    <property type="entry name" value="P-loop_NTPase"/>
</dbReference>
<dbReference type="EMBL" id="CAADRP010000213">
    <property type="protein sequence ID" value="VFU24898.1"/>
    <property type="molecule type" value="Genomic_DNA"/>
</dbReference>
<dbReference type="InterPro" id="IPR042197">
    <property type="entry name" value="Apaf_helical"/>
</dbReference>
<evidence type="ECO:0000256" key="10">
    <source>
        <dbReference type="ARBA" id="ARBA00022741"/>
    </source>
</evidence>
<evidence type="ECO:0000256" key="6">
    <source>
        <dbReference type="ARBA" id="ARBA00022679"/>
    </source>
</evidence>
<dbReference type="Pfam" id="PF00560">
    <property type="entry name" value="LRR_1"/>
    <property type="match status" value="3"/>
</dbReference>
<keyword evidence="7 24" id="KW-0812">Transmembrane</keyword>
<keyword evidence="4" id="KW-0723">Serine/threonine-protein kinase</keyword>
<evidence type="ECO:0000256" key="11">
    <source>
        <dbReference type="ARBA" id="ARBA00022777"/>
    </source>
</evidence>
<dbReference type="Gene3D" id="1.10.510.10">
    <property type="entry name" value="Transferase(Phosphotransferase) domain 1"/>
    <property type="match status" value="1"/>
</dbReference>
<evidence type="ECO:0000256" key="9">
    <source>
        <dbReference type="ARBA" id="ARBA00022737"/>
    </source>
</evidence>
<dbReference type="Pfam" id="PF00931">
    <property type="entry name" value="NB-ARC"/>
    <property type="match status" value="1"/>
</dbReference>
<dbReference type="Pfam" id="PF23282">
    <property type="entry name" value="WHD_ROQ1"/>
    <property type="match status" value="1"/>
</dbReference>
<dbReference type="Pfam" id="PF01582">
    <property type="entry name" value="TIR"/>
    <property type="match status" value="1"/>
</dbReference>
<dbReference type="SMART" id="SM00255">
    <property type="entry name" value="TIR"/>
    <property type="match status" value="1"/>
</dbReference>
<dbReference type="InterPro" id="IPR000719">
    <property type="entry name" value="Prot_kinase_dom"/>
</dbReference>
<comment type="catalytic activity">
    <reaction evidence="20">
        <text>NAD(+) + H2O = ADP-D-ribose + nicotinamide + H(+)</text>
        <dbReference type="Rhea" id="RHEA:16301"/>
        <dbReference type="ChEBI" id="CHEBI:15377"/>
        <dbReference type="ChEBI" id="CHEBI:15378"/>
        <dbReference type="ChEBI" id="CHEBI:17154"/>
        <dbReference type="ChEBI" id="CHEBI:57540"/>
        <dbReference type="ChEBI" id="CHEBI:57967"/>
        <dbReference type="EC" id="3.2.2.6"/>
    </reaction>
    <physiologicalReaction direction="left-to-right" evidence="20">
        <dbReference type="Rhea" id="RHEA:16302"/>
    </physiologicalReaction>
</comment>
<dbReference type="GO" id="GO:0043531">
    <property type="term" value="F:ADP binding"/>
    <property type="evidence" value="ECO:0007669"/>
    <property type="project" value="InterPro"/>
</dbReference>
<sequence length="1714" mass="193572">MASSSSKPWIYDRPRHAQKFNDHLYYALKDAGINAYRDDNELRRGEDISTELLQAIQKSRISVIVFSKNYADSRWCLEELIKIMECRRNFRQLVFPIFYDVDPSDVGDQTGSYAEAFARHEERFVLEPKKGEVAAWRMVLTEVANLSGWDLRNVADGHEAKFIKKIVGKILIELSSTYLFVALYPVGINPRLQQLNFLLNAGSNEVCIVGIHGMGGIGKTTIAKAMYNQLFHSFDGKCFLANVREISQQPNGHVKLQEQLLSDILKTDKIKIGNVDRGMNMIKERLHNRKVLLILDDVDKLDQLKAIAGSRDWFGPGSRILVTTRDEHVLKVLGADRVYMAREMNDMEALELFKWHAFQKSHPVEDYKELSEQIVDYCGRLPLALEVIGSFLFGRSKVEWKSTLEKLRKIPDDQIQKKLQISFDGLNDNTQKDIFLDISCFFVGADREYVRTILDGCDFFPDIGLSVLTQRCLVSVDHKNKLIMHDLLRDMGREIVRVESPNNPGRRSRLWIREEVSDLLRRNMVNAFKLIGTEAIQGMAINLMKVNDMSVDENVFCNLQNLRLLQLNHVKLGGGCEYVLRKLTWLCWHGFPLSSIPDGLYGENLKLKFLNLSHSHYLSRTPDFSRLPHLEKLKLKDCRSLVEVHTSIGYLDSLVLVNFKDCTQLRKLPSSFWKSKSIEILYLSGCSNFDELPEDLGDLESLTILHADDTAIRQVPSTIVKLKNLKDLSLCGCKGSTSTTLASRLRSWFLQPSPTNLLPPSFHGLDKLTTLSLRDCNLSDDALPRDLGSLRSLTNLELGRNSFRSLPASLSNLLRLTGLKLDDNEWLQTIPDLPRNLGVLQASNCTSLERLPDISLASCLRLLYIANCPKLIEAPGLDKSKSITDINMDGCYDISNTLKNIMLKGCFNGLVLPGNEIPALFNYKTEGATILFKLPEFYGRILSGINVCIVCSTHLEKKETKQITINLTNHTKGLTKSFRKVAINLVKSCEDHLWQGHLSNKDFILGSEDEAELIVDCRNTMIVKKTGVYLVFEQDEARLNSKRSLDTDDVAGSSCDNPLQTKRMRFETMFSFLICFFLCLPPSFIHSSFAAFVMAKDSGGHPSGGKPSSAESFCYTKYRYIFGVFSLWNPLKLVINCLILLNFFKITISTKEPDTEGNALLDLMLALNDSNGQTNWDPYLVSPCFSWNHVNCRDEHVESLNLNSLGFSGTLSPAITKLKFLVTLELQNNSLSGPLPDYLGNMVHLQNINLASNKFNGSIPSSWGQLSNLKRLDLSSNNLTGRIPKELFSVAMFNFTGTHLACGVSLEEPCISGSPLRVSTSMSRLKVIATSASCGAFIFLILMAVLAYRYHQFHKEKNDIFVDVAGEDDRKFSLGQIRRFSWRELQLATDNFSENNIIGQGGFGKVYKGMLSDNMKVAVKRLADYYSPGGEAAFQREVQLISVAVHKNLLRLIGFCTTSSERILVYPYMQNLSVAYRLRELKPGEKGLDWPTRKNIAFGTAHGLEYLHEHCNPKIIHRDLKAANILLDDNFEPVLGDFGLAKHVDTKFTHVTTQVRGTMGHIAPEYISTGKSSEKTDVFGYGITLLELVTGQRAIDLSRLEEEEEVLLLDHIKKLLRENRLDDIVDGNLKTYDRKEVETIVQVALLCTNSSPEGRPKMTEVVKMLQGIGLAEKWAKWEQLEDAMNQDLSLMSRQYIWAEDSCTDQEAIQLSKAR</sequence>
<evidence type="ECO:0000256" key="7">
    <source>
        <dbReference type="ARBA" id="ARBA00022692"/>
    </source>
</evidence>
<dbReference type="InterPro" id="IPR035897">
    <property type="entry name" value="Toll_tir_struct_dom_sf"/>
</dbReference>
<evidence type="ECO:0000259" key="25">
    <source>
        <dbReference type="PROSITE" id="PS50011"/>
    </source>
</evidence>
<dbReference type="SMART" id="SM00220">
    <property type="entry name" value="S_TKc"/>
    <property type="match status" value="1"/>
</dbReference>
<organism evidence="27">
    <name type="scientific">Salix viminalis</name>
    <name type="common">Common osier</name>
    <name type="synonym">Basket willow</name>
    <dbReference type="NCBI Taxonomy" id="40686"/>
    <lineage>
        <taxon>Eukaryota</taxon>
        <taxon>Viridiplantae</taxon>
        <taxon>Streptophyta</taxon>
        <taxon>Embryophyta</taxon>
        <taxon>Tracheophyta</taxon>
        <taxon>Spermatophyta</taxon>
        <taxon>Magnoliopsida</taxon>
        <taxon>eudicotyledons</taxon>
        <taxon>Gunneridae</taxon>
        <taxon>Pentapetalae</taxon>
        <taxon>rosids</taxon>
        <taxon>fabids</taxon>
        <taxon>Malpighiales</taxon>
        <taxon>Salicaceae</taxon>
        <taxon>Saliceae</taxon>
        <taxon>Salix</taxon>
    </lineage>
</organism>
<evidence type="ECO:0000256" key="2">
    <source>
        <dbReference type="ARBA" id="ARBA00008171"/>
    </source>
</evidence>
<evidence type="ECO:0000256" key="8">
    <source>
        <dbReference type="ARBA" id="ARBA00022729"/>
    </source>
</evidence>
<evidence type="ECO:0000256" key="19">
    <source>
        <dbReference type="ARBA" id="ARBA00023180"/>
    </source>
</evidence>
<keyword evidence="13" id="KW-0611">Plant defense</keyword>
<evidence type="ECO:0000256" key="24">
    <source>
        <dbReference type="SAM" id="Phobius"/>
    </source>
</evidence>
<feature type="domain" description="TIR" evidence="26">
    <location>
        <begin position="1"/>
        <end position="174"/>
    </location>
</feature>
<dbReference type="Gene3D" id="3.40.50.10140">
    <property type="entry name" value="Toll/interleukin-1 receptor homology (TIR) domain"/>
    <property type="match status" value="1"/>
</dbReference>
<evidence type="ECO:0000256" key="22">
    <source>
        <dbReference type="ARBA" id="ARBA00048679"/>
    </source>
</evidence>
<dbReference type="Gene3D" id="1.10.8.430">
    <property type="entry name" value="Helical domain of apoptotic protease-activating factors"/>
    <property type="match status" value="1"/>
</dbReference>
<dbReference type="FunFam" id="3.40.50.10140:FF:000007">
    <property type="entry name" value="Disease resistance protein (TIR-NBS-LRR class)"/>
    <property type="match status" value="1"/>
</dbReference>
<keyword evidence="10 23" id="KW-0547">Nucleotide-binding</keyword>
<keyword evidence="19" id="KW-0325">Glycoprotein</keyword>
<dbReference type="GO" id="GO:0004674">
    <property type="term" value="F:protein serine/threonine kinase activity"/>
    <property type="evidence" value="ECO:0007669"/>
    <property type="project" value="UniProtKB-KW"/>
</dbReference>
<feature type="binding site" evidence="23">
    <location>
        <position position="1420"/>
    </location>
    <ligand>
        <name>ATP</name>
        <dbReference type="ChEBI" id="CHEBI:30616"/>
    </ligand>
</feature>
<evidence type="ECO:0000256" key="18">
    <source>
        <dbReference type="ARBA" id="ARBA00023170"/>
    </source>
</evidence>
<evidence type="ECO:0000256" key="3">
    <source>
        <dbReference type="ARBA" id="ARBA00008684"/>
    </source>
</evidence>
<keyword evidence="17 24" id="KW-0472">Membrane</keyword>
<dbReference type="Gene3D" id="3.40.50.300">
    <property type="entry name" value="P-loop containing nucleotide triphosphate hydrolases"/>
    <property type="match status" value="1"/>
</dbReference>
<evidence type="ECO:0000256" key="21">
    <source>
        <dbReference type="ARBA" id="ARBA00047899"/>
    </source>
</evidence>
<comment type="subcellular location">
    <subcellularLocation>
        <location evidence="1">Membrane</location>
        <topology evidence="1">Single-pass type I membrane protein</topology>
    </subcellularLocation>
</comment>
<dbReference type="PRINTS" id="PR00364">
    <property type="entry name" value="DISEASERSIST"/>
</dbReference>
<comment type="catalytic activity">
    <reaction evidence="22">
        <text>L-seryl-[protein] + ATP = O-phospho-L-seryl-[protein] + ADP + H(+)</text>
        <dbReference type="Rhea" id="RHEA:17989"/>
        <dbReference type="Rhea" id="RHEA-COMP:9863"/>
        <dbReference type="Rhea" id="RHEA-COMP:11604"/>
        <dbReference type="ChEBI" id="CHEBI:15378"/>
        <dbReference type="ChEBI" id="CHEBI:29999"/>
        <dbReference type="ChEBI" id="CHEBI:30616"/>
        <dbReference type="ChEBI" id="CHEBI:83421"/>
        <dbReference type="ChEBI" id="CHEBI:456216"/>
        <dbReference type="EC" id="2.7.11.1"/>
    </reaction>
</comment>
<evidence type="ECO:0000256" key="12">
    <source>
        <dbReference type="ARBA" id="ARBA00022801"/>
    </source>
</evidence>
<dbReference type="InterPro" id="IPR045344">
    <property type="entry name" value="C-JID"/>
</dbReference>
<accession>A0A6N2KB84</accession>
<protein>
    <recommendedName>
        <fullName evidence="28">Protein kinase domain-containing protein</fullName>
    </recommendedName>
</protein>
<dbReference type="SMART" id="SM00369">
    <property type="entry name" value="LRR_TYP"/>
    <property type="match status" value="4"/>
</dbReference>
<feature type="domain" description="Protein kinase" evidence="25">
    <location>
        <begin position="1392"/>
        <end position="1675"/>
    </location>
</feature>
<dbReference type="PROSITE" id="PS00107">
    <property type="entry name" value="PROTEIN_KINASE_ATP"/>
    <property type="match status" value="1"/>
</dbReference>
<dbReference type="InterPro" id="IPR001611">
    <property type="entry name" value="Leu-rich_rpt"/>
</dbReference>
<keyword evidence="12" id="KW-0378">Hydrolase</keyword>
<dbReference type="GO" id="GO:0061809">
    <property type="term" value="F:NAD+ nucleosidase activity, cyclic ADP-ribose generating"/>
    <property type="evidence" value="ECO:0007669"/>
    <property type="project" value="UniProtKB-EC"/>
</dbReference>
<dbReference type="Pfam" id="PF20160">
    <property type="entry name" value="C-JID"/>
    <property type="match status" value="1"/>
</dbReference>